<evidence type="ECO:0000256" key="10">
    <source>
        <dbReference type="ARBA" id="ARBA00023242"/>
    </source>
</evidence>
<evidence type="ECO:0000256" key="12">
    <source>
        <dbReference type="SAM" id="Coils"/>
    </source>
</evidence>
<keyword evidence="3" id="KW-0217">Developmental protein</keyword>
<dbReference type="PANTHER" id="PTHR28671:SF3">
    <property type="entry name" value="COILED-COIL DOMAIN-CONTAINING PROTEIN 169"/>
    <property type="match status" value="1"/>
</dbReference>
<protein>
    <recommendedName>
        <fullName evidence="11">Spermatogenesis- and oogenesis-specific basic helix-loop-helix-containing protein 2</fullName>
    </recommendedName>
</protein>
<dbReference type="FunCoup" id="A0A1D5RF64">
    <property type="interactions" value="783"/>
</dbReference>
<dbReference type="PROSITE" id="PS50888">
    <property type="entry name" value="BHLH"/>
    <property type="match status" value="1"/>
</dbReference>
<evidence type="ECO:0000256" key="3">
    <source>
        <dbReference type="ARBA" id="ARBA00022473"/>
    </source>
</evidence>
<keyword evidence="12" id="KW-0175">Coiled coil</keyword>
<keyword evidence="15" id="KW-1185">Reference proteome</keyword>
<keyword evidence="9" id="KW-0804">Transcription</keyword>
<evidence type="ECO:0000256" key="4">
    <source>
        <dbReference type="ARBA" id="ARBA00022782"/>
    </source>
</evidence>
<feature type="coiled-coil region" evidence="12">
    <location>
        <begin position="1"/>
        <end position="32"/>
    </location>
</feature>
<evidence type="ECO:0000256" key="8">
    <source>
        <dbReference type="ARBA" id="ARBA00023125"/>
    </source>
</evidence>
<dbReference type="GO" id="GO:0007283">
    <property type="term" value="P:spermatogenesis"/>
    <property type="evidence" value="ECO:0007669"/>
    <property type="project" value="UniProtKB-KW"/>
</dbReference>
<dbReference type="AlphaFoldDB" id="A0A1D5RF64"/>
<keyword evidence="10" id="KW-0539">Nucleus</keyword>
<dbReference type="Ensembl" id="ENSMMUT00000063197.2">
    <property type="protein sequence ID" value="ENSMMUP00000058958.2"/>
    <property type="gene ID" value="ENSMMUG00000001172.4"/>
</dbReference>
<dbReference type="GO" id="GO:0046983">
    <property type="term" value="F:protein dimerization activity"/>
    <property type="evidence" value="ECO:0007669"/>
    <property type="project" value="InterPro"/>
</dbReference>
<dbReference type="InParanoid" id="A0A1D5RF64"/>
<dbReference type="GO" id="GO:0005634">
    <property type="term" value="C:nucleus"/>
    <property type="evidence" value="ECO:0007669"/>
    <property type="project" value="UniProtKB-SubCell"/>
</dbReference>
<evidence type="ECO:0000256" key="7">
    <source>
        <dbReference type="ARBA" id="ARBA00023015"/>
    </source>
</evidence>
<evidence type="ECO:0000256" key="1">
    <source>
        <dbReference type="ARBA" id="ARBA00004123"/>
    </source>
</evidence>
<dbReference type="InterPro" id="IPR028022">
    <property type="entry name" value="DUF4600"/>
</dbReference>
<dbReference type="FunFam" id="4.10.280.10:FF:000071">
    <property type="entry name" value="spermatogenesis- and oogenesis-specific basic helix-loop-helix-containing protein 2"/>
    <property type="match status" value="1"/>
</dbReference>
<dbReference type="SUPFAM" id="SSF47459">
    <property type="entry name" value="HLH, helix-loop-helix DNA-binding domain"/>
    <property type="match status" value="1"/>
</dbReference>
<comment type="subcellular location">
    <subcellularLocation>
        <location evidence="2">Cytoplasm</location>
    </subcellularLocation>
    <subcellularLocation>
        <location evidence="1">Nucleus</location>
    </subcellularLocation>
</comment>
<dbReference type="GO" id="GO:0048477">
    <property type="term" value="P:oogenesis"/>
    <property type="evidence" value="ECO:0007669"/>
    <property type="project" value="UniProtKB-KW"/>
</dbReference>
<evidence type="ECO:0000256" key="6">
    <source>
        <dbReference type="ARBA" id="ARBA00022943"/>
    </source>
</evidence>
<gene>
    <name evidence="14" type="primary">SOHLH2</name>
</gene>
<dbReference type="CDD" id="cd18908">
    <property type="entry name" value="bHLH_SOHLH1_2"/>
    <property type="match status" value="1"/>
</dbReference>
<dbReference type="Gene3D" id="4.10.280.10">
    <property type="entry name" value="Helix-loop-helix DNA-binding domain"/>
    <property type="match status" value="1"/>
</dbReference>
<dbReference type="Proteomes" id="UP000006718">
    <property type="component" value="Chromosome 17"/>
</dbReference>
<dbReference type="Pfam" id="PF00010">
    <property type="entry name" value="HLH"/>
    <property type="match status" value="1"/>
</dbReference>
<evidence type="ECO:0000256" key="11">
    <source>
        <dbReference type="ARBA" id="ARBA00074702"/>
    </source>
</evidence>
<dbReference type="SMR" id="A0A1D5RF64"/>
<keyword evidence="5" id="KW-0744">Spermatogenesis</keyword>
<keyword evidence="7" id="KW-0805">Transcription regulation</keyword>
<evidence type="ECO:0000313" key="14">
    <source>
        <dbReference type="Ensembl" id="ENSMMUP00000058958.2"/>
    </source>
</evidence>
<dbReference type="InterPro" id="IPR036638">
    <property type="entry name" value="HLH_DNA-bd_sf"/>
</dbReference>
<dbReference type="Bgee" id="ENSMMUG00000001172">
    <property type="expression patterns" value="Expressed in spermatid and 18 other cell types or tissues"/>
</dbReference>
<keyword evidence="4" id="KW-0221">Differentiation</keyword>
<dbReference type="STRING" id="9544.ENSMMUP00000058958"/>
<evidence type="ECO:0000259" key="13">
    <source>
        <dbReference type="PROSITE" id="PS50888"/>
    </source>
</evidence>
<proteinExistence type="predicted"/>
<name>A0A1D5RF64_MACMU</name>
<reference evidence="14" key="2">
    <citation type="submission" date="2019-01" db="EMBL/GenBank/DDBJ databases">
        <authorList>
            <person name="Graves T."/>
            <person name="Eichler E.E."/>
            <person name="Wilson R.K."/>
        </authorList>
    </citation>
    <scope>NUCLEOTIDE SEQUENCE [LARGE SCALE GENOMIC DNA]</scope>
    <source>
        <strain evidence="14">17573</strain>
    </source>
</reference>
<evidence type="ECO:0000256" key="5">
    <source>
        <dbReference type="ARBA" id="ARBA00022871"/>
    </source>
</evidence>
<dbReference type="GO" id="GO:0005737">
    <property type="term" value="C:cytoplasm"/>
    <property type="evidence" value="ECO:0007669"/>
    <property type="project" value="UniProtKB-SubCell"/>
</dbReference>
<reference evidence="15" key="1">
    <citation type="journal article" date="2007" name="Science">
        <title>Evolutionary and biomedical insights from the rhesus macaque genome.</title>
        <authorList>
            <person name="Gibbs R.A."/>
            <person name="Rogers J."/>
            <person name="Katze M.G."/>
            <person name="Bumgarner R."/>
            <person name="Weinstock G.M."/>
            <person name="Mardis E.R."/>
            <person name="Remington K.A."/>
            <person name="Strausberg R.L."/>
            <person name="Venter J.C."/>
            <person name="Wilson R.K."/>
            <person name="Batzer M.A."/>
            <person name="Bustamante C.D."/>
            <person name="Eichler E.E."/>
            <person name="Hahn M.W."/>
            <person name="Hardison R.C."/>
            <person name="Makova K.D."/>
            <person name="Miller W."/>
            <person name="Milosavljevic A."/>
            <person name="Palermo R.E."/>
            <person name="Siepel A."/>
            <person name="Sikela J.M."/>
            <person name="Attaway T."/>
            <person name="Bell S."/>
            <person name="Bernard K.E."/>
            <person name="Buhay C.J."/>
            <person name="Chandrabose M.N."/>
            <person name="Dao M."/>
            <person name="Davis C."/>
            <person name="Delehaunty K.D."/>
            <person name="Ding Y."/>
            <person name="Dinh H.H."/>
            <person name="Dugan-Rocha S."/>
            <person name="Fulton L.A."/>
            <person name="Gabisi R.A."/>
            <person name="Garner T.T."/>
            <person name="Godfrey J."/>
            <person name="Hawes A.C."/>
            <person name="Hernandez J."/>
            <person name="Hines S."/>
            <person name="Holder M."/>
            <person name="Hume J."/>
            <person name="Jhangiani S.N."/>
            <person name="Joshi V."/>
            <person name="Khan Z.M."/>
            <person name="Kirkness E.F."/>
            <person name="Cree A."/>
            <person name="Fowler R.G."/>
            <person name="Lee S."/>
            <person name="Lewis L.R."/>
            <person name="Li Z."/>
            <person name="Liu Y.-S."/>
            <person name="Moore S.M."/>
            <person name="Muzny D."/>
            <person name="Nazareth L.V."/>
            <person name="Ngo D.N."/>
            <person name="Okwuonu G.O."/>
            <person name="Pai G."/>
            <person name="Parker D."/>
            <person name="Paul H.A."/>
            <person name="Pfannkoch C."/>
            <person name="Pohl C.S."/>
            <person name="Rogers Y.-H.C."/>
            <person name="Ruiz S.J."/>
            <person name="Sabo A."/>
            <person name="Santibanez J."/>
            <person name="Schneider B.W."/>
            <person name="Smith S.M."/>
            <person name="Sodergren E."/>
            <person name="Svatek A.F."/>
            <person name="Utterback T.R."/>
            <person name="Vattathil S."/>
            <person name="Warren W."/>
            <person name="White C.S."/>
            <person name="Chinwalla A.T."/>
            <person name="Feng Y."/>
            <person name="Halpern A.L."/>
            <person name="Hillier L.W."/>
            <person name="Huang X."/>
            <person name="Minx P."/>
            <person name="Nelson J.O."/>
            <person name="Pepin K.H."/>
            <person name="Qin X."/>
            <person name="Sutton G.G."/>
            <person name="Venter E."/>
            <person name="Walenz B.P."/>
            <person name="Wallis J.W."/>
            <person name="Worley K.C."/>
            <person name="Yang S.-P."/>
            <person name="Jones S.M."/>
            <person name="Marra M.A."/>
            <person name="Rocchi M."/>
            <person name="Schein J.E."/>
            <person name="Baertsch R."/>
            <person name="Clarke L."/>
            <person name="Csuros M."/>
            <person name="Glasscock J."/>
            <person name="Harris R.A."/>
            <person name="Havlak P."/>
            <person name="Jackson A.R."/>
            <person name="Jiang H."/>
            <person name="Liu Y."/>
            <person name="Messina D.N."/>
            <person name="Shen Y."/>
            <person name="Song H.X.-Z."/>
            <person name="Wylie T."/>
            <person name="Zhang L."/>
            <person name="Birney E."/>
            <person name="Han K."/>
            <person name="Konkel M.K."/>
            <person name="Lee J."/>
            <person name="Smit A.F.A."/>
            <person name="Ullmer B."/>
            <person name="Wang H."/>
            <person name="Xing J."/>
            <person name="Burhans R."/>
            <person name="Cheng Z."/>
            <person name="Karro J.E."/>
            <person name="Ma J."/>
            <person name="Raney B."/>
            <person name="She X."/>
            <person name="Cox M.J."/>
            <person name="Demuth J.P."/>
            <person name="Dumas L.J."/>
            <person name="Han S.-G."/>
            <person name="Hopkins J."/>
            <person name="Karimpour-Fard A."/>
            <person name="Kim Y.H."/>
            <person name="Pollack J.R."/>
            <person name="Vinar T."/>
            <person name="Addo-Quaye C."/>
            <person name="Degenhardt J."/>
            <person name="Denby A."/>
            <person name="Hubisz M.J."/>
            <person name="Indap A."/>
            <person name="Kosiol C."/>
            <person name="Lahn B.T."/>
            <person name="Lawson H.A."/>
            <person name="Marklein A."/>
            <person name="Nielsen R."/>
            <person name="Vallender E.J."/>
            <person name="Clark A.G."/>
            <person name="Ferguson B."/>
            <person name="Hernandez R.D."/>
            <person name="Hirani K."/>
            <person name="Kehrer-Sawatzki H."/>
            <person name="Kolb J."/>
            <person name="Patil S."/>
            <person name="Pu L.-L."/>
            <person name="Ren Y."/>
            <person name="Smith D.G."/>
            <person name="Wheeler D.A."/>
            <person name="Schenck I."/>
            <person name="Ball E.V."/>
            <person name="Chen R."/>
            <person name="Cooper D.N."/>
            <person name="Giardine B."/>
            <person name="Hsu F."/>
            <person name="Kent W.J."/>
            <person name="Lesk A."/>
            <person name="Nelson D.L."/>
            <person name="O'brien W.E."/>
            <person name="Pruefer K."/>
            <person name="Stenson P.D."/>
            <person name="Wallace J.C."/>
            <person name="Ke H."/>
            <person name="Liu X.-M."/>
            <person name="Wang P."/>
            <person name="Xiang A.P."/>
            <person name="Yang F."/>
            <person name="Barber G.P."/>
            <person name="Haussler D."/>
            <person name="Karolchik D."/>
            <person name="Kern A.D."/>
            <person name="Kuhn R.M."/>
            <person name="Smith K.E."/>
            <person name="Zwieg A.S."/>
        </authorList>
    </citation>
    <scope>NUCLEOTIDE SEQUENCE [LARGE SCALE GENOMIC DNA]</scope>
    <source>
        <strain evidence="15">17573</strain>
    </source>
</reference>
<dbReference type="VEuPathDB" id="HostDB:ENSMMUG00000001172"/>
<reference evidence="14" key="3">
    <citation type="submission" date="2025-08" db="UniProtKB">
        <authorList>
            <consortium name="Ensembl"/>
        </authorList>
    </citation>
    <scope>IDENTIFICATION</scope>
    <source>
        <strain evidence="14">17573</strain>
    </source>
</reference>
<evidence type="ECO:0000256" key="9">
    <source>
        <dbReference type="ARBA" id="ARBA00023163"/>
    </source>
</evidence>
<dbReference type="PANTHER" id="PTHR28671">
    <property type="entry name" value="COILED-COIL DOMAIN-CONTAINING PROTEIN 169"/>
    <property type="match status" value="1"/>
</dbReference>
<evidence type="ECO:0000313" key="15">
    <source>
        <dbReference type="Proteomes" id="UP000006718"/>
    </source>
</evidence>
<dbReference type="SMART" id="SM00353">
    <property type="entry name" value="HLH"/>
    <property type="match status" value="1"/>
</dbReference>
<sequence>VETLQESLNTLLKQLEKEKRTLESQVKYYALKLEQESKAYQKISNERRTYLAEMSQGSGLHQVSKRQQMDQLPRMQENLVKTPLLKEELDPLEAKIDVLLVGDVTVGYLADTVQKLFANIAEVTITISDMKEAVALLDDCTFNMVFLKMPSSLNAEELEAIKLIRFGKKKNTHSLFVFIIPENFKGCISGHGTDIALTEPLTMEKMSNVVKYWKTCLSNTVKIENAAGPEEPGLPLQRSYSEHVGYFPTDLFACPESLRNGNGLELNASLSEFEKNKKISLLHSSKEKLRRERIKYCCEQLRTLLPYVKGRKNDAASVLEATVDYVKYIREKISPAIMAQITEALQSNRRFCKKQQTPIQLSVPGTVMAQREDSVTSTYSPERGLQFLTNTCWNGCSARDAEGSLDEAVRVPSSSTSENAIGDPYKTHIPSAALSLNSLHTVRYYSKVTPSYDATAVTNQNISIHLPSAVSPVSKLLPQHCTSGLGQACTTHPNCLQQFWAY</sequence>
<organism evidence="14 15">
    <name type="scientific">Macaca mulatta</name>
    <name type="common">Rhesus macaque</name>
    <dbReference type="NCBI Taxonomy" id="9544"/>
    <lineage>
        <taxon>Eukaryota</taxon>
        <taxon>Metazoa</taxon>
        <taxon>Chordata</taxon>
        <taxon>Craniata</taxon>
        <taxon>Vertebrata</taxon>
        <taxon>Euteleostomi</taxon>
        <taxon>Mammalia</taxon>
        <taxon>Eutheria</taxon>
        <taxon>Euarchontoglires</taxon>
        <taxon>Primates</taxon>
        <taxon>Haplorrhini</taxon>
        <taxon>Catarrhini</taxon>
        <taxon>Cercopithecidae</taxon>
        <taxon>Cercopithecinae</taxon>
        <taxon>Macaca</taxon>
    </lineage>
</organism>
<dbReference type="GO" id="GO:1990837">
    <property type="term" value="F:sequence-specific double-stranded DNA binding"/>
    <property type="evidence" value="ECO:0007669"/>
    <property type="project" value="Ensembl"/>
</dbReference>
<keyword evidence="6" id="KW-0896">Oogenesis</keyword>
<dbReference type="InterPro" id="IPR011598">
    <property type="entry name" value="bHLH_dom"/>
</dbReference>
<reference evidence="14" key="4">
    <citation type="submission" date="2025-09" db="UniProtKB">
        <authorList>
            <consortium name="Ensembl"/>
        </authorList>
    </citation>
    <scope>IDENTIFICATION</scope>
    <source>
        <strain evidence="14">17573</strain>
    </source>
</reference>
<evidence type="ECO:0000256" key="2">
    <source>
        <dbReference type="ARBA" id="ARBA00004496"/>
    </source>
</evidence>
<dbReference type="ExpressionAtlas" id="A0A1D5RF64">
    <property type="expression patterns" value="baseline"/>
</dbReference>
<accession>A0A1D5RF64</accession>
<dbReference type="Pfam" id="PF15372">
    <property type="entry name" value="DUF4600"/>
    <property type="match status" value="1"/>
</dbReference>
<dbReference type="GeneTree" id="ENSGT00390000016050"/>
<feature type="domain" description="BHLH" evidence="13">
    <location>
        <begin position="278"/>
        <end position="329"/>
    </location>
</feature>
<keyword evidence="8" id="KW-0238">DNA-binding</keyword>
<dbReference type="OMA" id="NIVVKYW"/>